<dbReference type="Gene3D" id="1.10.10.10">
    <property type="entry name" value="Winged helix-like DNA-binding domain superfamily/Winged helix DNA-binding domain"/>
    <property type="match status" value="1"/>
</dbReference>
<dbReference type="InterPro" id="IPR036388">
    <property type="entry name" value="WH-like_DNA-bd_sf"/>
</dbReference>
<dbReference type="Proteomes" id="UP000317909">
    <property type="component" value="Chromosome"/>
</dbReference>
<evidence type="ECO:0000256" key="4">
    <source>
        <dbReference type="ARBA" id="ARBA00022475"/>
    </source>
</evidence>
<dbReference type="GO" id="GO:0046914">
    <property type="term" value="F:transition metal ion binding"/>
    <property type="evidence" value="ECO:0007669"/>
    <property type="project" value="InterPro"/>
</dbReference>
<evidence type="ECO:0000256" key="7">
    <source>
        <dbReference type="ARBA" id="ARBA00023136"/>
    </source>
</evidence>
<dbReference type="PANTHER" id="PTHR30477">
    <property type="entry name" value="ABC-TRANSPORTER METAL-BINDING PROTEIN"/>
    <property type="match status" value="1"/>
</dbReference>
<dbReference type="SUPFAM" id="SSF47979">
    <property type="entry name" value="Iron-dependent repressor protein, dimerization domain"/>
    <property type="match status" value="1"/>
</dbReference>
<evidence type="ECO:0000256" key="9">
    <source>
        <dbReference type="SAM" id="Phobius"/>
    </source>
</evidence>
<feature type="transmembrane region" description="Helical" evidence="9">
    <location>
        <begin position="178"/>
        <end position="210"/>
    </location>
</feature>
<feature type="domain" description="Iron dependent repressor metal binding and dimerisation" evidence="10">
    <location>
        <begin position="349"/>
        <end position="405"/>
    </location>
</feature>
<dbReference type="PANTHER" id="PTHR30477:SF3">
    <property type="entry name" value="METAL TRANSPORT SYSTEM MEMBRANE PROTEIN CT_069-RELATED"/>
    <property type="match status" value="1"/>
</dbReference>
<keyword evidence="12" id="KW-1185">Reference proteome</keyword>
<dbReference type="AlphaFoldDB" id="A0A517TZH6"/>
<evidence type="ECO:0000256" key="5">
    <source>
        <dbReference type="ARBA" id="ARBA00022692"/>
    </source>
</evidence>
<dbReference type="InterPro" id="IPR036421">
    <property type="entry name" value="Fe_dep_repressor_sf"/>
</dbReference>
<evidence type="ECO:0000256" key="8">
    <source>
        <dbReference type="RuleBase" id="RU003943"/>
    </source>
</evidence>
<dbReference type="Pfam" id="PF02742">
    <property type="entry name" value="Fe_dep_repr_C"/>
    <property type="match status" value="1"/>
</dbReference>
<dbReference type="SUPFAM" id="SSF81345">
    <property type="entry name" value="ABC transporter involved in vitamin B12 uptake, BtuC"/>
    <property type="match status" value="1"/>
</dbReference>
<feature type="transmembrane region" description="Helical" evidence="9">
    <location>
        <begin position="139"/>
        <end position="157"/>
    </location>
</feature>
<proteinExistence type="inferred from homology"/>
<dbReference type="Pfam" id="PF00950">
    <property type="entry name" value="ABC-3"/>
    <property type="match status" value="1"/>
</dbReference>
<comment type="subcellular location">
    <subcellularLocation>
        <location evidence="1 8">Cell membrane</location>
        <topology evidence="1 8">Multi-pass membrane protein</topology>
    </subcellularLocation>
</comment>
<sequence length="431" mass="45953">MTGLSLSDKVTIGAALLGGAAGVAGTFAVLRRRSLVGDMLAHASLPGVCIAFAITGSRDLLGLSIGALVSGLLAIGLMTLVVRWTRTKEDAAIGIMLSGFFGLGIVLLSVVTRSSLGGGSAGLSSYIFGEPGNMVDSDLYTLVGVGLGVLLLVLLFYKEFKLVSFDHEFAKSQGWPTLALDLAMMTAVALVTIIGLPIVGVILMAAMIILPGATARMWTNRFNVLLILAGVIGATTGAVGVRFSSGLPTGPTIVLTGAALFVASILFAPEQGVVARVWNETRLRFRVAREHLLRSLYELNEPNFPRLAPTTFQQLLAHRYAQPWMLRWLVDQSENRGLVAVRGDQVTLTPLGFRRAAEATRTHRMWEIYMMEFAGSAPDHVDRSADAVEHLLPESLLLELEARLAREGRLPAIATEVPASPHDLASEGNSS</sequence>
<feature type="transmembrane region" description="Helical" evidence="9">
    <location>
        <begin position="222"/>
        <end position="241"/>
    </location>
</feature>
<feature type="transmembrane region" description="Helical" evidence="9">
    <location>
        <begin position="253"/>
        <end position="269"/>
    </location>
</feature>
<dbReference type="OrthoDB" id="9788905at2"/>
<feature type="transmembrane region" description="Helical" evidence="9">
    <location>
        <begin position="35"/>
        <end position="54"/>
    </location>
</feature>
<evidence type="ECO:0000259" key="10">
    <source>
        <dbReference type="Pfam" id="PF02742"/>
    </source>
</evidence>
<dbReference type="InterPro" id="IPR001626">
    <property type="entry name" value="ABC_TroCD"/>
</dbReference>
<dbReference type="KEGG" id="llh:I41_29780"/>
<feature type="transmembrane region" description="Helical" evidence="9">
    <location>
        <begin position="60"/>
        <end position="84"/>
    </location>
</feature>
<comment type="similarity">
    <text evidence="2 8">Belongs to the ABC-3 integral membrane protein family.</text>
</comment>
<keyword evidence="6 9" id="KW-1133">Transmembrane helix</keyword>
<dbReference type="EMBL" id="CP036339">
    <property type="protein sequence ID" value="QDT73787.1"/>
    <property type="molecule type" value="Genomic_DNA"/>
</dbReference>
<keyword evidence="7 9" id="KW-0472">Membrane</keyword>
<accession>A0A517TZH6</accession>
<feature type="transmembrane region" description="Helical" evidence="9">
    <location>
        <begin position="12"/>
        <end position="30"/>
    </location>
</feature>
<evidence type="ECO:0000313" key="12">
    <source>
        <dbReference type="Proteomes" id="UP000317909"/>
    </source>
</evidence>
<name>A0A517TZH6_9BACT</name>
<dbReference type="InterPro" id="IPR001367">
    <property type="entry name" value="Fe_dep_repressor"/>
</dbReference>
<dbReference type="FunFam" id="1.10.3470.10:FF:000003">
    <property type="entry name" value="Iron ABC transporter permease SitD"/>
    <property type="match status" value="1"/>
</dbReference>
<keyword evidence="4" id="KW-1003">Cell membrane</keyword>
<organism evidence="11 12">
    <name type="scientific">Lacipirellula limnantheis</name>
    <dbReference type="NCBI Taxonomy" id="2528024"/>
    <lineage>
        <taxon>Bacteria</taxon>
        <taxon>Pseudomonadati</taxon>
        <taxon>Planctomycetota</taxon>
        <taxon>Planctomycetia</taxon>
        <taxon>Pirellulales</taxon>
        <taxon>Lacipirellulaceae</taxon>
        <taxon>Lacipirellula</taxon>
    </lineage>
</organism>
<dbReference type="GO" id="GO:0043190">
    <property type="term" value="C:ATP-binding cassette (ABC) transporter complex"/>
    <property type="evidence" value="ECO:0007669"/>
    <property type="project" value="InterPro"/>
</dbReference>
<dbReference type="CDD" id="cd06550">
    <property type="entry name" value="TM_ABC_iron-siderophores_like"/>
    <property type="match status" value="1"/>
</dbReference>
<dbReference type="InterPro" id="IPR037294">
    <property type="entry name" value="ABC_BtuC-like"/>
</dbReference>
<dbReference type="GO" id="GO:0046983">
    <property type="term" value="F:protein dimerization activity"/>
    <property type="evidence" value="ECO:0007669"/>
    <property type="project" value="InterPro"/>
</dbReference>
<dbReference type="GO" id="GO:0010043">
    <property type="term" value="P:response to zinc ion"/>
    <property type="evidence" value="ECO:0007669"/>
    <property type="project" value="TreeGrafter"/>
</dbReference>
<dbReference type="Gene3D" id="1.10.3470.10">
    <property type="entry name" value="ABC transporter involved in vitamin B12 uptake, BtuC"/>
    <property type="match status" value="1"/>
</dbReference>
<evidence type="ECO:0000256" key="3">
    <source>
        <dbReference type="ARBA" id="ARBA00022448"/>
    </source>
</evidence>
<dbReference type="GO" id="GO:0071281">
    <property type="term" value="P:cellular response to iron ion"/>
    <property type="evidence" value="ECO:0007669"/>
    <property type="project" value="UniProtKB-ARBA"/>
</dbReference>
<dbReference type="RefSeq" id="WP_145433408.1">
    <property type="nucleotide sequence ID" value="NZ_CP036339.1"/>
</dbReference>
<keyword evidence="3 8" id="KW-0813">Transport</keyword>
<protein>
    <submittedName>
        <fullName evidence="11">Manganese transport system membrane protein MntB</fullName>
    </submittedName>
</protein>
<keyword evidence="5 8" id="KW-0812">Transmembrane</keyword>
<evidence type="ECO:0000313" key="11">
    <source>
        <dbReference type="EMBL" id="QDT73787.1"/>
    </source>
</evidence>
<evidence type="ECO:0000256" key="1">
    <source>
        <dbReference type="ARBA" id="ARBA00004651"/>
    </source>
</evidence>
<evidence type="ECO:0000256" key="6">
    <source>
        <dbReference type="ARBA" id="ARBA00022989"/>
    </source>
</evidence>
<dbReference type="GO" id="GO:0055085">
    <property type="term" value="P:transmembrane transport"/>
    <property type="evidence" value="ECO:0007669"/>
    <property type="project" value="InterPro"/>
</dbReference>
<feature type="transmembrane region" description="Helical" evidence="9">
    <location>
        <begin position="91"/>
        <end position="111"/>
    </location>
</feature>
<reference evidence="11 12" key="1">
    <citation type="submission" date="2019-02" db="EMBL/GenBank/DDBJ databases">
        <title>Deep-cultivation of Planctomycetes and their phenomic and genomic characterization uncovers novel biology.</title>
        <authorList>
            <person name="Wiegand S."/>
            <person name="Jogler M."/>
            <person name="Boedeker C."/>
            <person name="Pinto D."/>
            <person name="Vollmers J."/>
            <person name="Rivas-Marin E."/>
            <person name="Kohn T."/>
            <person name="Peeters S.H."/>
            <person name="Heuer A."/>
            <person name="Rast P."/>
            <person name="Oberbeckmann S."/>
            <person name="Bunk B."/>
            <person name="Jeske O."/>
            <person name="Meyerdierks A."/>
            <person name="Storesund J.E."/>
            <person name="Kallscheuer N."/>
            <person name="Luecker S."/>
            <person name="Lage O.M."/>
            <person name="Pohl T."/>
            <person name="Merkel B.J."/>
            <person name="Hornburger P."/>
            <person name="Mueller R.-W."/>
            <person name="Bruemmer F."/>
            <person name="Labrenz M."/>
            <person name="Spormann A.M."/>
            <person name="Op den Camp H."/>
            <person name="Overmann J."/>
            <person name="Amann R."/>
            <person name="Jetten M.S.M."/>
            <person name="Mascher T."/>
            <person name="Medema M.H."/>
            <person name="Devos D.P."/>
            <person name="Kaster A.-K."/>
            <person name="Ovreas L."/>
            <person name="Rohde M."/>
            <person name="Galperin M.Y."/>
            <person name="Jogler C."/>
        </authorList>
    </citation>
    <scope>NUCLEOTIDE SEQUENCE [LARGE SCALE GENOMIC DNA]</scope>
    <source>
        <strain evidence="11 12">I41</strain>
    </source>
</reference>
<evidence type="ECO:0000256" key="2">
    <source>
        <dbReference type="ARBA" id="ARBA00008034"/>
    </source>
</evidence>
<gene>
    <name evidence="11" type="primary">mntB_1</name>
    <name evidence="11" type="ORF">I41_29780</name>
</gene>